<name>A0A1G7LMB9_9FLAO</name>
<reference evidence="2" key="1">
    <citation type="submission" date="2016-10" db="EMBL/GenBank/DDBJ databases">
        <authorList>
            <person name="Varghese N."/>
            <person name="Submissions S."/>
        </authorList>
    </citation>
    <scope>NUCLEOTIDE SEQUENCE [LARGE SCALE GENOMIC DNA]</scope>
    <source>
        <strain evidence="2">DSM 19684</strain>
    </source>
</reference>
<accession>A0A1G7LMB9</accession>
<organism evidence="1 2">
    <name type="scientific">Epilithonimonas hungarica</name>
    <dbReference type="NCBI Taxonomy" id="454006"/>
    <lineage>
        <taxon>Bacteria</taxon>
        <taxon>Pseudomonadati</taxon>
        <taxon>Bacteroidota</taxon>
        <taxon>Flavobacteriia</taxon>
        <taxon>Flavobacteriales</taxon>
        <taxon>Weeksellaceae</taxon>
        <taxon>Chryseobacterium group</taxon>
        <taxon>Epilithonimonas</taxon>
    </lineage>
</organism>
<dbReference type="RefSeq" id="WP_089872951.1">
    <property type="nucleotide sequence ID" value="NZ_FNBH01000002.1"/>
</dbReference>
<keyword evidence="2" id="KW-1185">Reference proteome</keyword>
<dbReference type="OrthoDB" id="9822904at2"/>
<gene>
    <name evidence="1" type="ORF">SAMN05421825_1545</name>
</gene>
<proteinExistence type="predicted"/>
<dbReference type="Proteomes" id="UP000199203">
    <property type="component" value="Unassembled WGS sequence"/>
</dbReference>
<protein>
    <submittedName>
        <fullName evidence="1">Uncharacterized protein</fullName>
    </submittedName>
</protein>
<dbReference type="AlphaFoldDB" id="A0A1G7LMB9"/>
<dbReference type="EMBL" id="FNBH01000002">
    <property type="protein sequence ID" value="SDF50658.1"/>
    <property type="molecule type" value="Genomic_DNA"/>
</dbReference>
<evidence type="ECO:0000313" key="1">
    <source>
        <dbReference type="EMBL" id="SDF50658.1"/>
    </source>
</evidence>
<evidence type="ECO:0000313" key="2">
    <source>
        <dbReference type="Proteomes" id="UP000199203"/>
    </source>
</evidence>
<dbReference type="STRING" id="454006.SAMN05421825_1545"/>
<sequence length="222" mass="26268">MKKITVITILLISITVNSQINARYVEIRNSWDSCFVEIENKTNKSLIFFLNLRSSEYKISSSKLQVVDDFYSPYSQITTSNYNDCMKIPESKIKYVQNKYNLSYNDAINFLFKINSIVVIPKNRKKIIGFKMFNYLEYEKNHFPTDEYFLSTKLRFKNSTFKFPKQYVDSLSKKYQIVDEIYLPLKKIDINSFYSKVNIDSILLNSTASTDENCNIIFKKRH</sequence>